<dbReference type="EMBL" id="FNAP01000019">
    <property type="protein sequence ID" value="SDE97054.1"/>
    <property type="molecule type" value="Genomic_DNA"/>
</dbReference>
<evidence type="ECO:0000313" key="3">
    <source>
        <dbReference type="EMBL" id="SDE97054.1"/>
    </source>
</evidence>
<protein>
    <submittedName>
        <fullName evidence="3">Uncharacterized protein</fullName>
    </submittedName>
</protein>
<keyword evidence="4" id="KW-1185">Reference proteome</keyword>
<evidence type="ECO:0000256" key="2">
    <source>
        <dbReference type="SAM" id="Phobius"/>
    </source>
</evidence>
<feature type="compositionally biased region" description="Basic and acidic residues" evidence="1">
    <location>
        <begin position="39"/>
        <end position="54"/>
    </location>
</feature>
<feature type="transmembrane region" description="Helical" evidence="2">
    <location>
        <begin position="57"/>
        <end position="74"/>
    </location>
</feature>
<proteinExistence type="predicted"/>
<organism evidence="3 4">
    <name type="scientific">Rhodospira trueperi</name>
    <dbReference type="NCBI Taxonomy" id="69960"/>
    <lineage>
        <taxon>Bacteria</taxon>
        <taxon>Pseudomonadati</taxon>
        <taxon>Pseudomonadota</taxon>
        <taxon>Alphaproteobacteria</taxon>
        <taxon>Rhodospirillales</taxon>
        <taxon>Rhodospirillaceae</taxon>
        <taxon>Rhodospira</taxon>
    </lineage>
</organism>
<keyword evidence="2" id="KW-0812">Transmembrane</keyword>
<dbReference type="Proteomes" id="UP000199412">
    <property type="component" value="Unassembled WGS sequence"/>
</dbReference>
<dbReference type="AlphaFoldDB" id="A0A1G7H9T5"/>
<accession>A0A1G7H9T5</accession>
<evidence type="ECO:0000313" key="4">
    <source>
        <dbReference type="Proteomes" id="UP000199412"/>
    </source>
</evidence>
<keyword evidence="2" id="KW-0472">Membrane</keyword>
<reference evidence="3 4" key="1">
    <citation type="submission" date="2016-10" db="EMBL/GenBank/DDBJ databases">
        <authorList>
            <person name="de Groot N.N."/>
        </authorList>
    </citation>
    <scope>NUCLEOTIDE SEQUENCE [LARGE SCALE GENOMIC DNA]</scope>
    <source>
        <strain evidence="3 4">ATCC 700224</strain>
    </source>
</reference>
<gene>
    <name evidence="3" type="ORF">SAMN05421720_1197</name>
</gene>
<sequence length="117" mass="12662">MTDVPPSHRPLPSSTEPSNVRVHPASHRQQETRPASRAIDPKAEARTRQREKTRAKNAMVVSLGALVFTGYLCARGSRRDTDSARMAHMVAGVALLGASYWHTTLYGPRNGGGGSRA</sequence>
<evidence type="ECO:0000256" key="1">
    <source>
        <dbReference type="SAM" id="MobiDB-lite"/>
    </source>
</evidence>
<name>A0A1G7H9T5_9PROT</name>
<feature type="region of interest" description="Disordered" evidence="1">
    <location>
        <begin position="1"/>
        <end position="56"/>
    </location>
</feature>
<feature type="transmembrane region" description="Helical" evidence="2">
    <location>
        <begin position="86"/>
        <end position="103"/>
    </location>
</feature>
<keyword evidence="2" id="KW-1133">Transmembrane helix</keyword>